<name>A0A414WQC2_9BACT</name>
<proteinExistence type="predicted"/>
<dbReference type="EMBL" id="QRJS01000062">
    <property type="protein sequence ID" value="RHH38997.1"/>
    <property type="molecule type" value="Genomic_DNA"/>
</dbReference>
<comment type="caution">
    <text evidence="1">The sequence shown here is derived from an EMBL/GenBank/DDBJ whole genome shotgun (WGS) entry which is preliminary data.</text>
</comment>
<dbReference type="AlphaFoldDB" id="A0A414WQC2"/>
<evidence type="ECO:0000313" key="2">
    <source>
        <dbReference type="Proteomes" id="UP000284998"/>
    </source>
</evidence>
<accession>A0A414WQC2</accession>
<dbReference type="RefSeq" id="WP_118244682.1">
    <property type="nucleotide sequence ID" value="NZ_JBKVRK010000001.1"/>
</dbReference>
<evidence type="ECO:0008006" key="3">
    <source>
        <dbReference type="Google" id="ProtNLM"/>
    </source>
</evidence>
<dbReference type="PROSITE" id="PS51257">
    <property type="entry name" value="PROKAR_LIPOPROTEIN"/>
    <property type="match status" value="1"/>
</dbReference>
<protein>
    <recommendedName>
        <fullName evidence="3">Lipoprotein</fullName>
    </recommendedName>
</protein>
<organism evidence="1 2">
    <name type="scientific">Phocaeicola plebeius</name>
    <dbReference type="NCBI Taxonomy" id="310297"/>
    <lineage>
        <taxon>Bacteria</taxon>
        <taxon>Pseudomonadati</taxon>
        <taxon>Bacteroidota</taxon>
        <taxon>Bacteroidia</taxon>
        <taxon>Bacteroidales</taxon>
        <taxon>Bacteroidaceae</taxon>
        <taxon>Phocaeicola</taxon>
    </lineage>
</organism>
<reference evidence="1 2" key="1">
    <citation type="submission" date="2018-08" db="EMBL/GenBank/DDBJ databases">
        <title>A genome reference for cultivated species of the human gut microbiota.</title>
        <authorList>
            <person name="Zou Y."/>
            <person name="Xue W."/>
            <person name="Luo G."/>
        </authorList>
    </citation>
    <scope>NUCLEOTIDE SEQUENCE [LARGE SCALE GENOMIC DNA]</scope>
    <source>
        <strain evidence="1 2">AM17-44</strain>
    </source>
</reference>
<gene>
    <name evidence="1" type="ORF">DW204_14480</name>
</gene>
<evidence type="ECO:0000313" key="1">
    <source>
        <dbReference type="EMBL" id="RHH38997.1"/>
    </source>
</evidence>
<dbReference type="Proteomes" id="UP000284998">
    <property type="component" value="Unassembled WGS sequence"/>
</dbReference>
<sequence>MKSIIFIFFIVFVVGCNSHENIVSVRQVQNDSPVILRIRKDRTAIHSLLYPIAFEFKKNGNREIYYFESSYFAKHDELCPGTGECWLKSENQNDNLAYSYKKFYGGVLFTIENNDTIQTHLYKYYKKMIKENKDTIHVSLKEFNNHFKYIIDNFFEGDSIYLHFHDHKRWIDVPLRVSFN</sequence>